<sequence length="155" mass="18311">MLGYKTKHKLLDIPLRLDMMSVDEVRWTPYRLQKIWDCWACRPANNKMYVVRNLFVEALWLEAPSHLLIETWTSVPAIPPSACTNDYMQWFLPRSHQRIQNPLNIPRGFYVPVDSPMPPQALLDLVAREARREDAEKEEKFDRIADLLMRHYCAS</sequence>
<protein>
    <submittedName>
        <fullName evidence="1">Uncharacterized protein</fullName>
    </submittedName>
</protein>
<evidence type="ECO:0000313" key="1">
    <source>
        <dbReference type="EMBL" id="KAI5649159.1"/>
    </source>
</evidence>
<organism evidence="1 2">
    <name type="scientific">Catharanthus roseus</name>
    <name type="common">Madagascar periwinkle</name>
    <name type="synonym">Vinca rosea</name>
    <dbReference type="NCBI Taxonomy" id="4058"/>
    <lineage>
        <taxon>Eukaryota</taxon>
        <taxon>Viridiplantae</taxon>
        <taxon>Streptophyta</taxon>
        <taxon>Embryophyta</taxon>
        <taxon>Tracheophyta</taxon>
        <taxon>Spermatophyta</taxon>
        <taxon>Magnoliopsida</taxon>
        <taxon>eudicotyledons</taxon>
        <taxon>Gunneridae</taxon>
        <taxon>Pentapetalae</taxon>
        <taxon>asterids</taxon>
        <taxon>lamiids</taxon>
        <taxon>Gentianales</taxon>
        <taxon>Apocynaceae</taxon>
        <taxon>Rauvolfioideae</taxon>
        <taxon>Vinceae</taxon>
        <taxon>Catharanthinae</taxon>
        <taxon>Catharanthus</taxon>
    </lineage>
</organism>
<dbReference type="EMBL" id="CM044708">
    <property type="protein sequence ID" value="KAI5649159.1"/>
    <property type="molecule type" value="Genomic_DNA"/>
</dbReference>
<reference evidence="2" key="1">
    <citation type="journal article" date="2023" name="Nat. Plants">
        <title>Single-cell RNA sequencing provides a high-resolution roadmap for understanding the multicellular compartmentation of specialized metabolism.</title>
        <authorList>
            <person name="Sun S."/>
            <person name="Shen X."/>
            <person name="Li Y."/>
            <person name="Li Y."/>
            <person name="Wang S."/>
            <person name="Li R."/>
            <person name="Zhang H."/>
            <person name="Shen G."/>
            <person name="Guo B."/>
            <person name="Wei J."/>
            <person name="Xu J."/>
            <person name="St-Pierre B."/>
            <person name="Chen S."/>
            <person name="Sun C."/>
        </authorList>
    </citation>
    <scope>NUCLEOTIDE SEQUENCE [LARGE SCALE GENOMIC DNA]</scope>
</reference>
<gene>
    <name evidence="1" type="ORF">M9H77_35164</name>
</gene>
<keyword evidence="2" id="KW-1185">Reference proteome</keyword>
<comment type="caution">
    <text evidence="1">The sequence shown here is derived from an EMBL/GenBank/DDBJ whole genome shotgun (WGS) entry which is preliminary data.</text>
</comment>
<proteinExistence type="predicted"/>
<name>A0ACB9ZN86_CATRO</name>
<dbReference type="Proteomes" id="UP001060085">
    <property type="component" value="Linkage Group LG08"/>
</dbReference>
<evidence type="ECO:0000313" key="2">
    <source>
        <dbReference type="Proteomes" id="UP001060085"/>
    </source>
</evidence>
<accession>A0ACB9ZN86</accession>